<dbReference type="CDD" id="cd17273">
    <property type="entry name" value="RMtype1_S_EcoJA69PI-TRD1-CR1_like"/>
    <property type="match status" value="1"/>
</dbReference>
<dbReference type="InterPro" id="IPR052021">
    <property type="entry name" value="Type-I_RS_S_subunit"/>
</dbReference>
<evidence type="ECO:0000256" key="1">
    <source>
        <dbReference type="ARBA" id="ARBA00010923"/>
    </source>
</evidence>
<dbReference type="InterPro" id="IPR044946">
    <property type="entry name" value="Restrct_endonuc_typeI_TRD_sf"/>
</dbReference>
<dbReference type="GO" id="GO:0004519">
    <property type="term" value="F:endonuclease activity"/>
    <property type="evidence" value="ECO:0007669"/>
    <property type="project" value="UniProtKB-KW"/>
</dbReference>
<proteinExistence type="inferred from homology"/>
<name>A0A0A3AL07_9PAST</name>
<reference evidence="5 6" key="1">
    <citation type="submission" date="2014-11" db="EMBL/GenBank/DDBJ databases">
        <title>Draft genome sequence of Chelonobacter oris 1662T, associated with respiratory disease in Hermann's Tortoises.</title>
        <authorList>
            <person name="Kudirkiene E."/>
            <person name="Hansen M.J."/>
            <person name="Bojesen A.M."/>
        </authorList>
    </citation>
    <scope>NUCLEOTIDE SEQUENCE [LARGE SCALE GENOMIC DNA]</scope>
    <source>
        <strain evidence="5 6">1662</strain>
    </source>
</reference>
<evidence type="ECO:0000256" key="3">
    <source>
        <dbReference type="ARBA" id="ARBA00023125"/>
    </source>
</evidence>
<keyword evidence="5" id="KW-0378">Hydrolase</keyword>
<dbReference type="Proteomes" id="UP000030380">
    <property type="component" value="Unassembled WGS sequence"/>
</dbReference>
<protein>
    <submittedName>
        <fullName evidence="5">Restriction endonuclease subunit S</fullName>
    </submittedName>
</protein>
<dbReference type="EMBL" id="JSUM01000013">
    <property type="protein sequence ID" value="KGQ70026.1"/>
    <property type="molecule type" value="Genomic_DNA"/>
</dbReference>
<feature type="domain" description="Type I restriction modification DNA specificity" evidence="4">
    <location>
        <begin position="228"/>
        <end position="377"/>
    </location>
</feature>
<dbReference type="GO" id="GO:0009307">
    <property type="term" value="P:DNA restriction-modification system"/>
    <property type="evidence" value="ECO:0007669"/>
    <property type="project" value="UniProtKB-KW"/>
</dbReference>
<dbReference type="RefSeq" id="WP_034616119.1">
    <property type="nucleotide sequence ID" value="NZ_JSUM01000013.1"/>
</dbReference>
<gene>
    <name evidence="5" type="ORF">OA57_08125</name>
</gene>
<dbReference type="PANTHER" id="PTHR30408:SF13">
    <property type="entry name" value="TYPE I RESTRICTION ENZYME HINDI SPECIFICITY SUBUNIT"/>
    <property type="match status" value="1"/>
</dbReference>
<feature type="domain" description="Type I restriction modification DNA specificity" evidence="4">
    <location>
        <begin position="71"/>
        <end position="173"/>
    </location>
</feature>
<dbReference type="PANTHER" id="PTHR30408">
    <property type="entry name" value="TYPE-1 RESTRICTION ENZYME ECOKI SPECIFICITY PROTEIN"/>
    <property type="match status" value="1"/>
</dbReference>
<sequence>MGSEWTEERFGSLVRFISDKSQAKDASIDTYISTENMMVDFGGIAPASALPLTGSVTKFKVGDTLFSNIRTYFKKVWHARFDGCCSNDVLVFRPVNKGALAQDYLHQICRWEKFTELSIRTSKGAKMPRGDKGALADFKFRLPPIDEQRAIAHILGTLDDRIELNRRQNETLEAMAQALFKAWFVDFEPVRAKMSGRWQRGQSLPGMPAHLYDLFPERLVASELGEIPEGWRYSTIGEEVTVCGGSTPSTKESDFWEGGQHCWATPKDLSALRFPVLLDTNRKITDAGLAKISSGLLPVGTVLLSSRAPIGYLAIAEVPTAINQGFIAMKCDGALPNVFVLPWCRESMDAIVGNANGSTFQEISKSNFRPLRIVVPSDPVLTSFTRSAGSLYRQLAENERESRSLAQLRDTLLPKLISGELRVPDVERILGET</sequence>
<keyword evidence="5" id="KW-0540">Nuclease</keyword>
<comment type="similarity">
    <text evidence="1">Belongs to the type-I restriction system S methylase family.</text>
</comment>
<evidence type="ECO:0000259" key="4">
    <source>
        <dbReference type="Pfam" id="PF01420"/>
    </source>
</evidence>
<evidence type="ECO:0000313" key="5">
    <source>
        <dbReference type="EMBL" id="KGQ70026.1"/>
    </source>
</evidence>
<dbReference type="GO" id="GO:0003677">
    <property type="term" value="F:DNA binding"/>
    <property type="evidence" value="ECO:0007669"/>
    <property type="project" value="UniProtKB-KW"/>
</dbReference>
<evidence type="ECO:0000256" key="2">
    <source>
        <dbReference type="ARBA" id="ARBA00022747"/>
    </source>
</evidence>
<keyword evidence="6" id="KW-1185">Reference proteome</keyword>
<comment type="caution">
    <text evidence="5">The sequence shown here is derived from an EMBL/GenBank/DDBJ whole genome shotgun (WGS) entry which is preliminary data.</text>
</comment>
<organism evidence="5 6">
    <name type="scientific">Chelonobacter oris</name>
    <dbReference type="NCBI Taxonomy" id="505317"/>
    <lineage>
        <taxon>Bacteria</taxon>
        <taxon>Pseudomonadati</taxon>
        <taxon>Pseudomonadota</taxon>
        <taxon>Gammaproteobacteria</taxon>
        <taxon>Pasteurellales</taxon>
        <taxon>Pasteurellaceae</taxon>
        <taxon>Chelonobacter</taxon>
    </lineage>
</organism>
<accession>A0A0A3AL07</accession>
<dbReference type="REBASE" id="100436">
    <property type="entry name" value="S.Cor1662TORF8120P"/>
</dbReference>
<dbReference type="SUPFAM" id="SSF116734">
    <property type="entry name" value="DNA methylase specificity domain"/>
    <property type="match status" value="2"/>
</dbReference>
<keyword evidence="5" id="KW-0255">Endonuclease</keyword>
<dbReference type="InterPro" id="IPR000055">
    <property type="entry name" value="Restrct_endonuc_typeI_TRD"/>
</dbReference>
<evidence type="ECO:0000313" key="6">
    <source>
        <dbReference type="Proteomes" id="UP000030380"/>
    </source>
</evidence>
<keyword evidence="2" id="KW-0680">Restriction system</keyword>
<dbReference type="Gene3D" id="3.90.220.20">
    <property type="entry name" value="DNA methylase specificity domains"/>
    <property type="match status" value="2"/>
</dbReference>
<dbReference type="AlphaFoldDB" id="A0A0A3AL07"/>
<dbReference type="STRING" id="505317.OA57_08125"/>
<keyword evidence="3" id="KW-0238">DNA-binding</keyword>
<dbReference type="Pfam" id="PF01420">
    <property type="entry name" value="Methylase_S"/>
    <property type="match status" value="2"/>
</dbReference>